<dbReference type="EMBL" id="VAFM01000001">
    <property type="protein sequence ID" value="TKW62101.1"/>
    <property type="molecule type" value="Genomic_DNA"/>
</dbReference>
<dbReference type="InterPro" id="IPR045622">
    <property type="entry name" value="DUF6441"/>
</dbReference>
<accession>A0A6N4RB55</accession>
<proteinExistence type="predicted"/>
<name>A0A6N4RB55_BLAVI</name>
<gene>
    <name evidence="1" type="ORF">DI628_03500</name>
</gene>
<organism evidence="1 2">
    <name type="scientific">Blastochloris viridis</name>
    <name type="common">Rhodopseudomonas viridis</name>
    <dbReference type="NCBI Taxonomy" id="1079"/>
    <lineage>
        <taxon>Bacteria</taxon>
        <taxon>Pseudomonadati</taxon>
        <taxon>Pseudomonadota</taxon>
        <taxon>Alphaproteobacteria</taxon>
        <taxon>Hyphomicrobiales</taxon>
        <taxon>Blastochloridaceae</taxon>
        <taxon>Blastochloris</taxon>
    </lineage>
</organism>
<evidence type="ECO:0000313" key="1">
    <source>
        <dbReference type="EMBL" id="TKW62101.1"/>
    </source>
</evidence>
<reference evidence="1 2" key="1">
    <citation type="journal article" date="2017" name="Nat. Commun.">
        <title>In situ click chemistry generation of cyclooxygenase-2 inhibitors.</title>
        <authorList>
            <person name="Bhardwaj A."/>
            <person name="Kaur J."/>
            <person name="Wuest M."/>
            <person name="Wuest F."/>
        </authorList>
    </citation>
    <scope>NUCLEOTIDE SEQUENCE [LARGE SCALE GENOMIC DNA]</scope>
    <source>
        <strain evidence="1">S2_018_000_R2_106</strain>
    </source>
</reference>
<dbReference type="AlphaFoldDB" id="A0A6N4RB55"/>
<evidence type="ECO:0000313" key="2">
    <source>
        <dbReference type="Proteomes" id="UP000320948"/>
    </source>
</evidence>
<protein>
    <submittedName>
        <fullName evidence="1">Uncharacterized protein</fullName>
    </submittedName>
</protein>
<dbReference type="Pfam" id="PF20039">
    <property type="entry name" value="DUF6441"/>
    <property type="match status" value="1"/>
</dbReference>
<dbReference type="Proteomes" id="UP000320948">
    <property type="component" value="Unassembled WGS sequence"/>
</dbReference>
<comment type="caution">
    <text evidence="1">The sequence shown here is derived from an EMBL/GenBank/DDBJ whole genome shotgun (WGS) entry which is preliminary data.</text>
</comment>
<sequence>MQEEFQTAERAVTRGVREATDGLKLAMRRQVTAAGLGTRMANTWRGDIYPKGQVSIRAAGMVYTRASKVMVGFEEAKVVRSKDGFWLAIPTPSAPKRGVGGQRISPSNFPEHRFGKLRFVYRRGGPLLLVAEGLRASVSRNTGEVRGFRKAKTNRGMASVVMFWLVPQVKMPKFIRFMEESARWHDKLPGLILKNWPD</sequence>